<dbReference type="Proteomes" id="UP000274601">
    <property type="component" value="Unassembled WGS sequence"/>
</dbReference>
<evidence type="ECO:0000313" key="2">
    <source>
        <dbReference type="Proteomes" id="UP000274601"/>
    </source>
</evidence>
<organism evidence="1 2">
    <name type="scientific">Actinomadura pelletieri DSM 43383</name>
    <dbReference type="NCBI Taxonomy" id="1120940"/>
    <lineage>
        <taxon>Bacteria</taxon>
        <taxon>Bacillati</taxon>
        <taxon>Actinomycetota</taxon>
        <taxon>Actinomycetes</taxon>
        <taxon>Streptosporangiales</taxon>
        <taxon>Thermomonosporaceae</taxon>
        <taxon>Actinomadura</taxon>
    </lineage>
</organism>
<name>A0A495QX08_9ACTN</name>
<keyword evidence="2" id="KW-1185">Reference proteome</keyword>
<sequence>MTDRLSSNNVHRTALLSAHDGTQPSIEAALDAHARTGVLIQADATTCKNTAGQAALLTAAATAVRAFGTVSVTVDAPEAELTSGPFRGSTLGPALTAVGATLAATDHPSWPVLLIGAQTPSPPPHRDAPILRASWSAWTARVQTGDDRTEGTTCDESCILAPIAAGALAVAEAFTFTRQLPGNDAGFRDVSLDLWSPGRPVPAPGPPLRYAPCAWWLVGLGHLGQANAWTISWLPYQNPADVEIVLQDADLTNPANHSTGLLTPVDSNGTPKPRLVAATLDRLSYRTRIIERHLTTHSTATSADPHVALIGVDNLDTRRLISSIGWRTAIDAGLGAGHRDFSAIAIHRFPGSHHSAKLPAWTSPGAPSVTVPDRPAFKDAEARLGRCGVVELAGKAVGAAFVGAVAACLTVAEALRELHGGPGYDVLTLHLLTHDPQTALAKTRADIVHAALVQS</sequence>
<proteinExistence type="predicted"/>
<evidence type="ECO:0008006" key="3">
    <source>
        <dbReference type="Google" id="ProtNLM"/>
    </source>
</evidence>
<gene>
    <name evidence="1" type="ORF">BZB76_0060</name>
</gene>
<accession>A0A495QX08</accession>
<reference evidence="1 2" key="1">
    <citation type="submission" date="2018-10" db="EMBL/GenBank/DDBJ databases">
        <title>Genomic Encyclopedia of Archaeal and Bacterial Type Strains, Phase II (KMG-II): from individual species to whole genera.</title>
        <authorList>
            <person name="Goeker M."/>
        </authorList>
    </citation>
    <scope>NUCLEOTIDE SEQUENCE [LARGE SCALE GENOMIC DNA]</scope>
    <source>
        <strain evidence="1 2">DSM 43383</strain>
    </source>
</reference>
<comment type="caution">
    <text evidence="1">The sequence shown here is derived from an EMBL/GenBank/DDBJ whole genome shotgun (WGS) entry which is preliminary data.</text>
</comment>
<protein>
    <recommendedName>
        <fullName evidence="3">ThiF family protein</fullName>
    </recommendedName>
</protein>
<dbReference type="EMBL" id="RBWU01000001">
    <property type="protein sequence ID" value="RKS78643.1"/>
    <property type="molecule type" value="Genomic_DNA"/>
</dbReference>
<evidence type="ECO:0000313" key="1">
    <source>
        <dbReference type="EMBL" id="RKS78643.1"/>
    </source>
</evidence>
<dbReference type="AlphaFoldDB" id="A0A495QX08"/>